<dbReference type="PANTHER" id="PTHR27009">
    <property type="entry name" value="RUST RESISTANCE KINASE LR10-RELATED"/>
    <property type="match status" value="1"/>
</dbReference>
<dbReference type="PROSITE" id="PS00107">
    <property type="entry name" value="PROTEIN_KINASE_ATP"/>
    <property type="match status" value="1"/>
</dbReference>
<evidence type="ECO:0000313" key="11">
    <source>
        <dbReference type="Proteomes" id="UP000222542"/>
    </source>
</evidence>
<dbReference type="PROSITE" id="PS50011">
    <property type="entry name" value="PROTEIN_KINASE_DOM"/>
    <property type="match status" value="1"/>
</dbReference>
<keyword evidence="8" id="KW-0067">ATP-binding</keyword>
<dbReference type="GO" id="GO:0004674">
    <property type="term" value="F:protein serine/threonine kinase activity"/>
    <property type="evidence" value="ECO:0007669"/>
    <property type="project" value="UniProtKB-KW"/>
</dbReference>
<dbReference type="GO" id="GO:0005524">
    <property type="term" value="F:ATP binding"/>
    <property type="evidence" value="ECO:0007669"/>
    <property type="project" value="UniProtKB-UniRule"/>
</dbReference>
<dbReference type="InterPro" id="IPR017441">
    <property type="entry name" value="Protein_kinase_ATP_BS"/>
</dbReference>
<dbReference type="SUPFAM" id="SSF56112">
    <property type="entry name" value="Protein kinase-like (PK-like)"/>
    <property type="match status" value="1"/>
</dbReference>
<proteinExistence type="predicted"/>
<reference evidence="10 11" key="1">
    <citation type="journal article" date="2014" name="Nat. Genet.">
        <title>Genome sequence of the hot pepper provides insights into the evolution of pungency in Capsicum species.</title>
        <authorList>
            <person name="Kim S."/>
            <person name="Park M."/>
            <person name="Yeom S.I."/>
            <person name="Kim Y.M."/>
            <person name="Lee J.M."/>
            <person name="Lee H.A."/>
            <person name="Seo E."/>
            <person name="Choi J."/>
            <person name="Cheong K."/>
            <person name="Kim K.T."/>
            <person name="Jung K."/>
            <person name="Lee G.W."/>
            <person name="Oh S.K."/>
            <person name="Bae C."/>
            <person name="Kim S.B."/>
            <person name="Lee H.Y."/>
            <person name="Kim S.Y."/>
            <person name="Kim M.S."/>
            <person name="Kang B.C."/>
            <person name="Jo Y.D."/>
            <person name="Yang H.B."/>
            <person name="Jeong H.J."/>
            <person name="Kang W.H."/>
            <person name="Kwon J.K."/>
            <person name="Shin C."/>
            <person name="Lim J.Y."/>
            <person name="Park J.H."/>
            <person name="Huh J.H."/>
            <person name="Kim J.S."/>
            <person name="Kim B.D."/>
            <person name="Cohen O."/>
            <person name="Paran I."/>
            <person name="Suh M.C."/>
            <person name="Lee S.B."/>
            <person name="Kim Y.K."/>
            <person name="Shin Y."/>
            <person name="Noh S.J."/>
            <person name="Park J."/>
            <person name="Seo Y.S."/>
            <person name="Kwon S.Y."/>
            <person name="Kim H.A."/>
            <person name="Park J.M."/>
            <person name="Kim H.J."/>
            <person name="Choi S.B."/>
            <person name="Bosland P.W."/>
            <person name="Reeves G."/>
            <person name="Jo S.H."/>
            <person name="Lee B.W."/>
            <person name="Cho H.T."/>
            <person name="Choi H.S."/>
            <person name="Lee M.S."/>
            <person name="Yu Y."/>
            <person name="Do Choi Y."/>
            <person name="Park B.S."/>
            <person name="van Deynze A."/>
            <person name="Ashrafi H."/>
            <person name="Hill T."/>
            <person name="Kim W.T."/>
            <person name="Pai H.S."/>
            <person name="Ahn H.K."/>
            <person name="Yeam I."/>
            <person name="Giovannoni J.J."/>
            <person name="Rose J.K."/>
            <person name="Sorensen I."/>
            <person name="Lee S.J."/>
            <person name="Kim R.W."/>
            <person name="Choi I.Y."/>
            <person name="Choi B.S."/>
            <person name="Lim J.S."/>
            <person name="Lee Y.H."/>
            <person name="Choi D."/>
        </authorList>
    </citation>
    <scope>NUCLEOTIDE SEQUENCE [LARGE SCALE GENOMIC DNA]</scope>
    <source>
        <strain evidence="11">cv. CM334</strain>
    </source>
</reference>
<keyword evidence="3" id="KW-0812">Transmembrane</keyword>
<evidence type="ECO:0000256" key="6">
    <source>
        <dbReference type="ARBA" id="ARBA00023136"/>
    </source>
</evidence>
<dbReference type="InterPro" id="IPR000719">
    <property type="entry name" value="Prot_kinase_dom"/>
</dbReference>
<comment type="caution">
    <text evidence="10">The sequence shown here is derived from an EMBL/GenBank/DDBJ whole genome shotgun (WGS) entry which is preliminary data.</text>
</comment>
<evidence type="ECO:0000256" key="3">
    <source>
        <dbReference type="ARBA" id="ARBA00022692"/>
    </source>
</evidence>
<dbReference type="GO" id="GO:0016020">
    <property type="term" value="C:membrane"/>
    <property type="evidence" value="ECO:0007669"/>
    <property type="project" value="UniProtKB-SubCell"/>
</dbReference>
<feature type="domain" description="Protein kinase" evidence="9">
    <location>
        <begin position="3"/>
        <end position="276"/>
    </location>
</feature>
<comment type="subcellular location">
    <subcellularLocation>
        <location evidence="1">Membrane</location>
        <topology evidence="1">Single-pass type I membrane protein</topology>
    </subcellularLocation>
</comment>
<dbReference type="STRING" id="4072.A0A2G2Y876"/>
<evidence type="ECO:0000256" key="7">
    <source>
        <dbReference type="ARBA" id="ARBA00023180"/>
    </source>
</evidence>
<evidence type="ECO:0000259" key="9">
    <source>
        <dbReference type="PROSITE" id="PS50011"/>
    </source>
</evidence>
<evidence type="ECO:0000256" key="1">
    <source>
        <dbReference type="ARBA" id="ARBA00004479"/>
    </source>
</evidence>
<keyword evidence="2" id="KW-0723">Serine/threonine-protein kinase</keyword>
<name>A0A2G2Y876_CAPAN</name>
<sequence>MTHGFKDKLGEGGFGGVYKGELSDGRTAAVKILKASKDDGDEFINEVASISQTSHVNIASILGYCVDGMTRALIYDFVLNESLKKYIYGDVSLWGLHRLYQIAVGIAKGLEYLHCGCNKRILYFNLKPHNIFLDEEFYPKISDFCLEKLCTRKESIVSILGARGTIGFIAPEVIRRTFGQVSHKFDIYSNGIMVLEMVGERKNIKQEIRLGANHGFLGYARARPLSENNEKKNVLHCEFHCGIPLQRVIGDRVEFLVYHDSDQKITNGSGRGYQPS</sequence>
<evidence type="ECO:0000256" key="8">
    <source>
        <dbReference type="PROSITE-ProRule" id="PRU10141"/>
    </source>
</evidence>
<protein>
    <recommendedName>
        <fullName evidence="9">Protein kinase domain-containing protein</fullName>
    </recommendedName>
</protein>
<dbReference type="InterPro" id="IPR011009">
    <property type="entry name" value="Kinase-like_dom_sf"/>
</dbReference>
<dbReference type="Proteomes" id="UP000222542">
    <property type="component" value="Unassembled WGS sequence"/>
</dbReference>
<dbReference type="InterPro" id="IPR045874">
    <property type="entry name" value="LRK10/LRL21-25-like"/>
</dbReference>
<evidence type="ECO:0000256" key="5">
    <source>
        <dbReference type="ARBA" id="ARBA00022989"/>
    </source>
</evidence>
<keyword evidence="5" id="KW-1133">Transmembrane helix</keyword>
<evidence type="ECO:0000313" key="10">
    <source>
        <dbReference type="EMBL" id="PHT65963.1"/>
    </source>
</evidence>
<feature type="binding site" evidence="8">
    <location>
        <position position="31"/>
    </location>
    <ligand>
        <name>ATP</name>
        <dbReference type="ChEBI" id="CHEBI:30616"/>
    </ligand>
</feature>
<dbReference type="Pfam" id="PF00069">
    <property type="entry name" value="Pkinase"/>
    <property type="match status" value="1"/>
</dbReference>
<keyword evidence="7" id="KW-0325">Glycoprotein</keyword>
<evidence type="ECO:0000256" key="4">
    <source>
        <dbReference type="ARBA" id="ARBA00022729"/>
    </source>
</evidence>
<keyword evidence="2" id="KW-0808">Transferase</keyword>
<dbReference type="Gene3D" id="1.10.510.10">
    <property type="entry name" value="Transferase(Phosphotransferase) domain 1"/>
    <property type="match status" value="1"/>
</dbReference>
<keyword evidence="4" id="KW-0732">Signal</keyword>
<dbReference type="Gene3D" id="3.30.200.20">
    <property type="entry name" value="Phosphorylase Kinase, domain 1"/>
    <property type="match status" value="1"/>
</dbReference>
<keyword evidence="8" id="KW-0547">Nucleotide-binding</keyword>
<dbReference type="AlphaFoldDB" id="A0A2G2Y876"/>
<dbReference type="EMBL" id="AYRZ02000012">
    <property type="protein sequence ID" value="PHT65963.1"/>
    <property type="molecule type" value="Genomic_DNA"/>
</dbReference>
<keyword evidence="11" id="KW-1185">Reference proteome</keyword>
<accession>A0A2G2Y876</accession>
<organism evidence="10 11">
    <name type="scientific">Capsicum annuum</name>
    <name type="common">Capsicum pepper</name>
    <dbReference type="NCBI Taxonomy" id="4072"/>
    <lineage>
        <taxon>Eukaryota</taxon>
        <taxon>Viridiplantae</taxon>
        <taxon>Streptophyta</taxon>
        <taxon>Embryophyta</taxon>
        <taxon>Tracheophyta</taxon>
        <taxon>Spermatophyta</taxon>
        <taxon>Magnoliopsida</taxon>
        <taxon>eudicotyledons</taxon>
        <taxon>Gunneridae</taxon>
        <taxon>Pentapetalae</taxon>
        <taxon>asterids</taxon>
        <taxon>lamiids</taxon>
        <taxon>Solanales</taxon>
        <taxon>Solanaceae</taxon>
        <taxon>Solanoideae</taxon>
        <taxon>Capsiceae</taxon>
        <taxon>Capsicum</taxon>
    </lineage>
</organism>
<keyword evidence="2" id="KW-0418">Kinase</keyword>
<gene>
    <name evidence="10" type="ORF">T459_30388</name>
</gene>
<keyword evidence="6" id="KW-0472">Membrane</keyword>
<dbReference type="Gramene" id="PHT65963">
    <property type="protein sequence ID" value="PHT65963"/>
    <property type="gene ID" value="T459_30388"/>
</dbReference>
<reference evidence="10 11" key="2">
    <citation type="journal article" date="2017" name="Genome Biol.">
        <title>New reference genome sequences of hot pepper reveal the massive evolution of plant disease-resistance genes by retroduplication.</title>
        <authorList>
            <person name="Kim S."/>
            <person name="Park J."/>
            <person name="Yeom S.I."/>
            <person name="Kim Y.M."/>
            <person name="Seo E."/>
            <person name="Kim K.T."/>
            <person name="Kim M.S."/>
            <person name="Lee J.M."/>
            <person name="Cheong K."/>
            <person name="Shin H.S."/>
            <person name="Kim S.B."/>
            <person name="Han K."/>
            <person name="Lee J."/>
            <person name="Park M."/>
            <person name="Lee H.A."/>
            <person name="Lee H.Y."/>
            <person name="Lee Y."/>
            <person name="Oh S."/>
            <person name="Lee J.H."/>
            <person name="Choi E."/>
            <person name="Choi E."/>
            <person name="Lee S.E."/>
            <person name="Jeon J."/>
            <person name="Kim H."/>
            <person name="Choi G."/>
            <person name="Song H."/>
            <person name="Lee J."/>
            <person name="Lee S.C."/>
            <person name="Kwon J.K."/>
            <person name="Lee H.Y."/>
            <person name="Koo N."/>
            <person name="Hong Y."/>
            <person name="Kim R.W."/>
            <person name="Kang W.H."/>
            <person name="Huh J.H."/>
            <person name="Kang B.C."/>
            <person name="Yang T.J."/>
            <person name="Lee Y.H."/>
            <person name="Bennetzen J.L."/>
            <person name="Choi D."/>
        </authorList>
    </citation>
    <scope>NUCLEOTIDE SEQUENCE [LARGE SCALE GENOMIC DNA]</scope>
    <source>
        <strain evidence="11">cv. CM334</strain>
    </source>
</reference>
<evidence type="ECO:0000256" key="2">
    <source>
        <dbReference type="ARBA" id="ARBA00022527"/>
    </source>
</evidence>